<evidence type="ECO:0000313" key="2">
    <source>
        <dbReference type="Proteomes" id="UP000723714"/>
    </source>
</evidence>
<protein>
    <recommendedName>
        <fullName evidence="3">Pilin/secretion family protein with methylation motif</fullName>
    </recommendedName>
</protein>
<gene>
    <name evidence="1" type="ORF">HGO97_012470</name>
</gene>
<evidence type="ECO:0008006" key="3">
    <source>
        <dbReference type="Google" id="ProtNLM"/>
    </source>
</evidence>
<accession>A0ABS6D4W1</accession>
<proteinExistence type="predicted"/>
<evidence type="ECO:0000313" key="1">
    <source>
        <dbReference type="EMBL" id="MBU3876618.1"/>
    </source>
</evidence>
<reference evidence="1 2" key="1">
    <citation type="submission" date="2021-06" db="EMBL/GenBank/DDBJ databases">
        <title>Faecalicatena sp. nov. isolated from porcine feces.</title>
        <authorList>
            <person name="Oh B.S."/>
            <person name="Lee J.H."/>
        </authorList>
    </citation>
    <scope>NUCLEOTIDE SEQUENCE [LARGE SCALE GENOMIC DNA]</scope>
    <source>
        <strain evidence="1 2">AGMB00832</strain>
    </source>
</reference>
<sequence length="153" mass="17109">MIRRNRAKSSSLFLLELILAILFFSIASAVCVQFFVKSHLLSRDAKALNAAVTEVSNAAELIDVSDSIPSALELLLNQYPDARTDKTASMSIYFDQDFQSCPKQDGVYVLTVDLRTKDQMLYGKLDMRKSDDNSSIYSLDISHHLQRRAGNGI</sequence>
<dbReference type="EMBL" id="JABACJ020000011">
    <property type="protein sequence ID" value="MBU3876618.1"/>
    <property type="molecule type" value="Genomic_DNA"/>
</dbReference>
<name>A0ABS6D4W1_9FIRM</name>
<organism evidence="1 2">
    <name type="scientific">Faecalicatena faecalis</name>
    <dbReference type="NCBI Taxonomy" id="2726362"/>
    <lineage>
        <taxon>Bacteria</taxon>
        <taxon>Bacillati</taxon>
        <taxon>Bacillota</taxon>
        <taxon>Clostridia</taxon>
        <taxon>Lachnospirales</taxon>
        <taxon>Lachnospiraceae</taxon>
        <taxon>Faecalicatena</taxon>
    </lineage>
</organism>
<dbReference type="RefSeq" id="WP_216242118.1">
    <property type="nucleotide sequence ID" value="NZ_JABACJ020000011.1"/>
</dbReference>
<comment type="caution">
    <text evidence="1">The sequence shown here is derived from an EMBL/GenBank/DDBJ whole genome shotgun (WGS) entry which is preliminary data.</text>
</comment>
<keyword evidence="2" id="KW-1185">Reference proteome</keyword>
<dbReference type="Proteomes" id="UP000723714">
    <property type="component" value="Unassembled WGS sequence"/>
</dbReference>